<dbReference type="Gene3D" id="1.10.287.110">
    <property type="entry name" value="DnaJ domain"/>
    <property type="match status" value="1"/>
</dbReference>
<organism evidence="3">
    <name type="scientific">viral metagenome</name>
    <dbReference type="NCBI Taxonomy" id="1070528"/>
    <lineage>
        <taxon>unclassified sequences</taxon>
        <taxon>metagenomes</taxon>
        <taxon>organismal metagenomes</taxon>
    </lineage>
</organism>
<sequence>MGNNLSLATQIPEAHVRIYRNILQIQSPQTRLQMLETVLSGPEYVASVKQAGLYGPVLSYISAIRRGDPAVLPGEQGRAMQQQVQHYSEPGQGRPQNVFTQPGRQGPVSQQNQVIHHSGDPGAHTKAITFFSQCLQILGLEEEVALNEEALKAAYKKASLRAHPDKGGSEKAFDEVTRAYAYLGEILRRVRGGRSEMVNVTEESPARLAAAREDKSEAWKLSEPVKLNPKSLNMDVFNKVFEETRLPDPDGDGYGDWLKDPSSGATSPTGAGLPTAHSRPCCSGLCCRSLHLGRKSQGNDLVAVAVGATAPGNKFNGKFNRSVFNEAFEGEIKSRAMNQSSRAVAMRQPQALVMAPTMGIELGRDRPEDFTGANLNGLKYTDLRKAYTDESTFSHQVSDVQVSSKSFDAAASERKAAPRPLSAEELESVQEGERYMAQRQAQQAARISEEDRRISEHFAKMQRYVITNK</sequence>
<dbReference type="CDD" id="cd06257">
    <property type="entry name" value="DnaJ"/>
    <property type="match status" value="1"/>
</dbReference>
<feature type="compositionally biased region" description="Low complexity" evidence="1">
    <location>
        <begin position="437"/>
        <end position="446"/>
    </location>
</feature>
<accession>A0A6C0DJH1</accession>
<dbReference type="InterPro" id="IPR001623">
    <property type="entry name" value="DnaJ_domain"/>
</dbReference>
<protein>
    <recommendedName>
        <fullName evidence="2">J domain-containing protein</fullName>
    </recommendedName>
</protein>
<evidence type="ECO:0000259" key="2">
    <source>
        <dbReference type="PROSITE" id="PS50076"/>
    </source>
</evidence>
<name>A0A6C0DJH1_9ZZZZ</name>
<evidence type="ECO:0000313" key="3">
    <source>
        <dbReference type="EMBL" id="QHT16502.1"/>
    </source>
</evidence>
<feature type="compositionally biased region" description="Polar residues" evidence="1">
    <location>
        <begin position="94"/>
        <end position="115"/>
    </location>
</feature>
<feature type="domain" description="J" evidence="2">
    <location>
        <begin position="133"/>
        <end position="188"/>
    </location>
</feature>
<evidence type="ECO:0000256" key="1">
    <source>
        <dbReference type="SAM" id="MobiDB-lite"/>
    </source>
</evidence>
<dbReference type="SMART" id="SM00271">
    <property type="entry name" value="DnaJ"/>
    <property type="match status" value="1"/>
</dbReference>
<dbReference type="Pfam" id="PF00226">
    <property type="entry name" value="DnaJ"/>
    <property type="match status" value="1"/>
</dbReference>
<dbReference type="PROSITE" id="PS50076">
    <property type="entry name" value="DNAJ_2"/>
    <property type="match status" value="1"/>
</dbReference>
<dbReference type="InterPro" id="IPR036869">
    <property type="entry name" value="J_dom_sf"/>
</dbReference>
<dbReference type="AlphaFoldDB" id="A0A6C0DJH1"/>
<proteinExistence type="predicted"/>
<dbReference type="EMBL" id="MN739626">
    <property type="protein sequence ID" value="QHT16502.1"/>
    <property type="molecule type" value="Genomic_DNA"/>
</dbReference>
<dbReference type="SUPFAM" id="SSF46565">
    <property type="entry name" value="Chaperone J-domain"/>
    <property type="match status" value="1"/>
</dbReference>
<feature type="region of interest" description="Disordered" evidence="1">
    <location>
        <begin position="84"/>
        <end position="121"/>
    </location>
</feature>
<feature type="region of interest" description="Disordered" evidence="1">
    <location>
        <begin position="411"/>
        <end position="451"/>
    </location>
</feature>
<reference evidence="3" key="1">
    <citation type="journal article" date="2020" name="Nature">
        <title>Giant virus diversity and host interactions through global metagenomics.</title>
        <authorList>
            <person name="Schulz F."/>
            <person name="Roux S."/>
            <person name="Paez-Espino D."/>
            <person name="Jungbluth S."/>
            <person name="Walsh D.A."/>
            <person name="Denef V.J."/>
            <person name="McMahon K.D."/>
            <person name="Konstantinidis K.T."/>
            <person name="Eloe-Fadrosh E.A."/>
            <person name="Kyrpides N.C."/>
            <person name="Woyke T."/>
        </authorList>
    </citation>
    <scope>NUCLEOTIDE SEQUENCE</scope>
    <source>
        <strain evidence="3">GVMAG-M-3300023174-189</strain>
    </source>
</reference>